<organism evidence="1 2">
    <name type="scientific">Nonomuraea pusilla</name>
    <dbReference type="NCBI Taxonomy" id="46177"/>
    <lineage>
        <taxon>Bacteria</taxon>
        <taxon>Bacillati</taxon>
        <taxon>Actinomycetota</taxon>
        <taxon>Actinomycetes</taxon>
        <taxon>Streptosporangiales</taxon>
        <taxon>Streptosporangiaceae</taxon>
        <taxon>Nonomuraea</taxon>
    </lineage>
</organism>
<dbReference type="RefSeq" id="WP_143078656.1">
    <property type="nucleotide sequence ID" value="NZ_FOBF01000005.1"/>
</dbReference>
<dbReference type="Proteomes" id="UP000198953">
    <property type="component" value="Unassembled WGS sequence"/>
</dbReference>
<dbReference type="EMBL" id="FOBF01000005">
    <property type="protein sequence ID" value="SEL57568.1"/>
    <property type="molecule type" value="Genomic_DNA"/>
</dbReference>
<dbReference type="OrthoDB" id="3536393at2"/>
<evidence type="ECO:0000313" key="2">
    <source>
        <dbReference type="Proteomes" id="UP000198953"/>
    </source>
</evidence>
<name>A0A1H7RC51_9ACTN</name>
<gene>
    <name evidence="1" type="ORF">SAMN05660976_02876</name>
</gene>
<dbReference type="AlphaFoldDB" id="A0A1H7RC51"/>
<reference evidence="1 2" key="1">
    <citation type="submission" date="2016-10" db="EMBL/GenBank/DDBJ databases">
        <authorList>
            <person name="de Groot N.N."/>
        </authorList>
    </citation>
    <scope>NUCLEOTIDE SEQUENCE [LARGE SCALE GENOMIC DNA]</scope>
    <source>
        <strain evidence="1 2">DSM 43357</strain>
    </source>
</reference>
<accession>A0A1H7RC51</accession>
<proteinExistence type="predicted"/>
<keyword evidence="2" id="KW-1185">Reference proteome</keyword>
<sequence>MSRIGWRAAIVSTLHSHARTRAYGAELLGREGVVVAVLRNGTAALVKLDGDLYELPGGVQRWLLQWDDLDLKEPIEIAPPPAYVTGVTKTGRSTQLHAVPPGITIALCSSPARPLPMCGWSVAFSTNASRACSTCVALINGS</sequence>
<evidence type="ECO:0000313" key="1">
    <source>
        <dbReference type="EMBL" id="SEL57568.1"/>
    </source>
</evidence>
<protein>
    <submittedName>
        <fullName evidence="1">Uncharacterized protein</fullName>
    </submittedName>
</protein>